<dbReference type="InterPro" id="IPR032640">
    <property type="entry name" value="AMPK1_CBM"/>
</dbReference>
<keyword evidence="4" id="KW-0808">Transferase</keyword>
<reference evidence="4 5" key="1">
    <citation type="journal article" date="2022" name="bioRxiv">
        <title>Genomics of Preaxostyla Flagellates Illuminates Evolutionary Transitions and the Path Towards Mitochondrial Loss.</title>
        <authorList>
            <person name="Novak L.V.F."/>
            <person name="Treitli S.C."/>
            <person name="Pyrih J."/>
            <person name="Halakuc P."/>
            <person name="Pipaliya S.V."/>
            <person name="Vacek V."/>
            <person name="Brzon O."/>
            <person name="Soukal P."/>
            <person name="Eme L."/>
            <person name="Dacks J.B."/>
            <person name="Karnkowska A."/>
            <person name="Elias M."/>
            <person name="Hampl V."/>
        </authorList>
    </citation>
    <scope>NUCLEOTIDE SEQUENCE [LARGE SCALE GENOMIC DNA]</scope>
    <source>
        <strain evidence="4">NAU3</strain>
        <tissue evidence="4">Gut</tissue>
    </source>
</reference>
<name>A0ABQ9X6G0_9EUKA</name>
<dbReference type="InterPro" id="IPR037256">
    <property type="entry name" value="ASC_dom_sf"/>
</dbReference>
<evidence type="ECO:0000313" key="5">
    <source>
        <dbReference type="Proteomes" id="UP001281761"/>
    </source>
</evidence>
<proteinExistence type="inferred from homology"/>
<evidence type="ECO:0000256" key="2">
    <source>
        <dbReference type="SAM" id="MobiDB-lite"/>
    </source>
</evidence>
<dbReference type="CDD" id="cd02859">
    <property type="entry name" value="E_set_AMPKbeta_like_N"/>
    <property type="match status" value="1"/>
</dbReference>
<dbReference type="SUPFAM" id="SSF160219">
    <property type="entry name" value="AMPKBI-like"/>
    <property type="match status" value="1"/>
</dbReference>
<keyword evidence="4" id="KW-0418">Kinase</keyword>
<dbReference type="Gene3D" id="2.60.40.10">
    <property type="entry name" value="Immunoglobulins"/>
    <property type="match status" value="1"/>
</dbReference>
<evidence type="ECO:0000256" key="1">
    <source>
        <dbReference type="ARBA" id="ARBA00010926"/>
    </source>
</evidence>
<keyword evidence="5" id="KW-1185">Reference proteome</keyword>
<dbReference type="Proteomes" id="UP001281761">
    <property type="component" value="Unassembled WGS sequence"/>
</dbReference>
<dbReference type="EMBL" id="JARBJD010000234">
    <property type="protein sequence ID" value="KAK2946196.1"/>
    <property type="molecule type" value="Genomic_DNA"/>
</dbReference>
<evidence type="ECO:0000259" key="3">
    <source>
        <dbReference type="Pfam" id="PF16561"/>
    </source>
</evidence>
<dbReference type="InterPro" id="IPR013783">
    <property type="entry name" value="Ig-like_fold"/>
</dbReference>
<accession>A0ABQ9X6G0</accession>
<sequence length="242" mass="27746">MESRTENGITMITSSTSGQSNMETEADELIDTLFSNTVPEMDLYPVEFVWDLPSGNTHVYLSGSFNQWSERVVMHVKREKKMWNEESEAPSTNPIWHTTILLPPGLHAVRFIVDGKWRISPSLPIHKDAKDNEFNAVYIQPPKKQSTTEHVWVTSPTTLEGRVQTLSNELTFSHLDKDHSRSNDPFLLSFPSPGCEEHFYVSSCHQQNLVSSAVTIRIRQKFVTSQLYHYNERLYTPTSDKT</sequence>
<dbReference type="InterPro" id="IPR014756">
    <property type="entry name" value="Ig_E-set"/>
</dbReference>
<dbReference type="GO" id="GO:0016301">
    <property type="term" value="F:kinase activity"/>
    <property type="evidence" value="ECO:0007669"/>
    <property type="project" value="UniProtKB-KW"/>
</dbReference>
<dbReference type="PANTHER" id="PTHR10343">
    <property type="entry name" value="5'-AMP-ACTIVATED PROTEIN KINASE , BETA SUBUNIT"/>
    <property type="match status" value="1"/>
</dbReference>
<dbReference type="SUPFAM" id="SSF81296">
    <property type="entry name" value="E set domains"/>
    <property type="match status" value="1"/>
</dbReference>
<comment type="similarity">
    <text evidence="1">Belongs to the 5'-AMP-activated protein kinase beta subunit family.</text>
</comment>
<dbReference type="InterPro" id="IPR050827">
    <property type="entry name" value="CRP1_MDG1_kinase"/>
</dbReference>
<dbReference type="PANTHER" id="PTHR10343:SF84">
    <property type="entry name" value="5'-AMP-ACTIVATED PROTEIN KINASE SUBUNIT BETA-1"/>
    <property type="match status" value="1"/>
</dbReference>
<feature type="domain" description="AMP-activated protein kinase glycogen-binding" evidence="3">
    <location>
        <begin position="44"/>
        <end position="143"/>
    </location>
</feature>
<organism evidence="4 5">
    <name type="scientific">Blattamonas nauphoetae</name>
    <dbReference type="NCBI Taxonomy" id="2049346"/>
    <lineage>
        <taxon>Eukaryota</taxon>
        <taxon>Metamonada</taxon>
        <taxon>Preaxostyla</taxon>
        <taxon>Oxymonadida</taxon>
        <taxon>Blattamonas</taxon>
    </lineage>
</organism>
<evidence type="ECO:0000313" key="4">
    <source>
        <dbReference type="EMBL" id="KAK2946196.1"/>
    </source>
</evidence>
<feature type="region of interest" description="Disordered" evidence="2">
    <location>
        <begin position="1"/>
        <end position="22"/>
    </location>
</feature>
<dbReference type="Pfam" id="PF16561">
    <property type="entry name" value="AMPK1_CBM"/>
    <property type="match status" value="1"/>
</dbReference>
<comment type="caution">
    <text evidence="4">The sequence shown here is derived from an EMBL/GenBank/DDBJ whole genome shotgun (WGS) entry which is preliminary data.</text>
</comment>
<gene>
    <name evidence="4" type="ORF">BLNAU_18872</name>
</gene>
<protein>
    <submittedName>
        <fullName evidence="4">Glycogen recognition site of AMP-activated protein kinase</fullName>
    </submittedName>
</protein>